<dbReference type="AlphaFoldDB" id="A0AA88HVX8"/>
<protein>
    <recommendedName>
        <fullName evidence="5">Diaminopimelate epimerase</fullName>
    </recommendedName>
</protein>
<evidence type="ECO:0008006" key="5">
    <source>
        <dbReference type="Google" id="ProtNLM"/>
    </source>
</evidence>
<accession>A0AA88HVX8</accession>
<dbReference type="Proteomes" id="UP001187531">
    <property type="component" value="Unassembled WGS sequence"/>
</dbReference>
<sequence length="291" mass="32445">MSIIFSKMQALGNHFIILEKKNLPLCVNIAGLSTNMCNKHFGAGAEGLLIIDVNEQNYPTMDMYNPDGRKSACGNGLACAAYYIYHCKLIQNKEFDIESENGLSHVSIETESDNTIMSVDINLGHPHFEKEKIPYIPSNPNKPPPYLYESVEIENISFDFAVTSIGNPHLVVFVSKNQKQPLDILIKKFGESLSKLSCFPEQSNVEMIQVVNNQEINVRVWERGVGVTLACGTGAAAATVVSTLRGYIKDYAQINYSKGYVISKYKMDEGVVMTYAAKNIKIIYKGEYFLN</sequence>
<dbReference type="GO" id="GO:0008837">
    <property type="term" value="F:diaminopimelate epimerase activity"/>
    <property type="evidence" value="ECO:0007669"/>
    <property type="project" value="InterPro"/>
</dbReference>
<comment type="similarity">
    <text evidence="1">Belongs to the diaminopimelate epimerase family.</text>
</comment>
<dbReference type="PANTHER" id="PTHR31689:SF0">
    <property type="entry name" value="DIAMINOPIMELATE EPIMERASE"/>
    <property type="match status" value="1"/>
</dbReference>
<dbReference type="EMBL" id="JAVRJZ010000011">
    <property type="protein sequence ID" value="KAK2717259.1"/>
    <property type="molecule type" value="Genomic_DNA"/>
</dbReference>
<dbReference type="NCBIfam" id="TIGR00652">
    <property type="entry name" value="DapF"/>
    <property type="match status" value="1"/>
</dbReference>
<dbReference type="GO" id="GO:0005829">
    <property type="term" value="C:cytosol"/>
    <property type="evidence" value="ECO:0007669"/>
    <property type="project" value="TreeGrafter"/>
</dbReference>
<dbReference type="Gene3D" id="3.10.310.10">
    <property type="entry name" value="Diaminopimelate Epimerase, Chain A, domain 1"/>
    <property type="match status" value="2"/>
</dbReference>
<reference evidence="3" key="1">
    <citation type="submission" date="2023-07" db="EMBL/GenBank/DDBJ databases">
        <title>Chromosome-level genome assembly of Artemia franciscana.</title>
        <authorList>
            <person name="Jo E."/>
        </authorList>
    </citation>
    <scope>NUCLEOTIDE SEQUENCE</scope>
    <source>
        <tissue evidence="3">Whole body</tissue>
    </source>
</reference>
<name>A0AA88HVX8_ARTSF</name>
<dbReference type="Pfam" id="PF01678">
    <property type="entry name" value="DAP_epimerase"/>
    <property type="match status" value="2"/>
</dbReference>
<dbReference type="HAMAP" id="MF_00197">
    <property type="entry name" value="DAP_epimerase"/>
    <property type="match status" value="1"/>
</dbReference>
<dbReference type="PANTHER" id="PTHR31689">
    <property type="entry name" value="DIAMINOPIMELATE EPIMERASE, CHLOROPLASTIC"/>
    <property type="match status" value="1"/>
</dbReference>
<dbReference type="SUPFAM" id="SSF54506">
    <property type="entry name" value="Diaminopimelate epimerase-like"/>
    <property type="match status" value="2"/>
</dbReference>
<keyword evidence="2" id="KW-0413">Isomerase</keyword>
<keyword evidence="4" id="KW-1185">Reference proteome</keyword>
<comment type="caution">
    <text evidence="3">The sequence shown here is derived from an EMBL/GenBank/DDBJ whole genome shotgun (WGS) entry which is preliminary data.</text>
</comment>
<proteinExistence type="inferred from homology"/>
<organism evidence="3 4">
    <name type="scientific">Artemia franciscana</name>
    <name type="common">Brine shrimp</name>
    <name type="synonym">Artemia sanfranciscana</name>
    <dbReference type="NCBI Taxonomy" id="6661"/>
    <lineage>
        <taxon>Eukaryota</taxon>
        <taxon>Metazoa</taxon>
        <taxon>Ecdysozoa</taxon>
        <taxon>Arthropoda</taxon>
        <taxon>Crustacea</taxon>
        <taxon>Branchiopoda</taxon>
        <taxon>Anostraca</taxon>
        <taxon>Artemiidae</taxon>
        <taxon>Artemia</taxon>
    </lineage>
</organism>
<dbReference type="InterPro" id="IPR001653">
    <property type="entry name" value="DAP_epimerase_DapF"/>
</dbReference>
<evidence type="ECO:0000313" key="3">
    <source>
        <dbReference type="EMBL" id="KAK2717259.1"/>
    </source>
</evidence>
<evidence type="ECO:0000256" key="1">
    <source>
        <dbReference type="ARBA" id="ARBA00010219"/>
    </source>
</evidence>
<evidence type="ECO:0000256" key="2">
    <source>
        <dbReference type="ARBA" id="ARBA00023235"/>
    </source>
</evidence>
<dbReference type="GO" id="GO:0009089">
    <property type="term" value="P:lysine biosynthetic process via diaminopimelate"/>
    <property type="evidence" value="ECO:0007669"/>
    <property type="project" value="InterPro"/>
</dbReference>
<evidence type="ECO:0000313" key="4">
    <source>
        <dbReference type="Proteomes" id="UP001187531"/>
    </source>
</evidence>
<gene>
    <name evidence="3" type="ORF">QYM36_007399</name>
</gene>